<comment type="caution">
    <text evidence="7">The sequence shown here is derived from an EMBL/GenBank/DDBJ whole genome shotgun (WGS) entry which is preliminary data.</text>
</comment>
<evidence type="ECO:0000256" key="4">
    <source>
        <dbReference type="ARBA" id="ARBA00023136"/>
    </source>
</evidence>
<dbReference type="RefSeq" id="WP_323280905.1">
    <property type="nucleotide sequence ID" value="NZ_JAYGGQ010000020.1"/>
</dbReference>
<name>A0ABU5TBB8_9MICC</name>
<keyword evidence="3 5" id="KW-1133">Transmembrane helix</keyword>
<evidence type="ECO:0000256" key="1">
    <source>
        <dbReference type="ARBA" id="ARBA00004141"/>
    </source>
</evidence>
<evidence type="ECO:0000313" key="8">
    <source>
        <dbReference type="Proteomes" id="UP001304769"/>
    </source>
</evidence>
<organism evidence="7 8">
    <name type="scientific">Sinomonas terricola</name>
    <dbReference type="NCBI Taxonomy" id="3110330"/>
    <lineage>
        <taxon>Bacteria</taxon>
        <taxon>Bacillati</taxon>
        <taxon>Actinomycetota</taxon>
        <taxon>Actinomycetes</taxon>
        <taxon>Micrococcales</taxon>
        <taxon>Micrococcaceae</taxon>
        <taxon>Sinomonas</taxon>
    </lineage>
</organism>
<feature type="transmembrane region" description="Helical" evidence="5">
    <location>
        <begin position="205"/>
        <end position="226"/>
    </location>
</feature>
<evidence type="ECO:0000256" key="5">
    <source>
        <dbReference type="SAM" id="Phobius"/>
    </source>
</evidence>
<feature type="transmembrane region" description="Helical" evidence="5">
    <location>
        <begin position="272"/>
        <end position="290"/>
    </location>
</feature>
<feature type="transmembrane region" description="Helical" evidence="5">
    <location>
        <begin position="172"/>
        <end position="193"/>
    </location>
</feature>
<dbReference type="Pfam" id="PF04932">
    <property type="entry name" value="Wzy_C"/>
    <property type="match status" value="1"/>
</dbReference>
<accession>A0ABU5TBB8</accession>
<keyword evidence="7" id="KW-0436">Ligase</keyword>
<proteinExistence type="predicted"/>
<keyword evidence="2 5" id="KW-0812">Transmembrane</keyword>
<reference evidence="7 8" key="1">
    <citation type="submission" date="2023-12" db="EMBL/GenBank/DDBJ databases">
        <title>Sinomonas terricola sp. nov, isolated from litchi orchard soil in Guangdong, PR China.</title>
        <authorList>
            <person name="Jiaxin W."/>
            <person name="Yang Z."/>
            <person name="Honghui Z."/>
        </authorList>
    </citation>
    <scope>NUCLEOTIDE SEQUENCE [LARGE SCALE GENOMIC DNA]</scope>
    <source>
        <strain evidence="7 8">JGH33</strain>
    </source>
</reference>
<gene>
    <name evidence="7" type="ORF">SPF06_19895</name>
</gene>
<keyword evidence="4 5" id="KW-0472">Membrane</keyword>
<protein>
    <submittedName>
        <fullName evidence="7">O-antigen ligase family protein</fullName>
    </submittedName>
</protein>
<feature type="transmembrane region" description="Helical" evidence="5">
    <location>
        <begin position="44"/>
        <end position="72"/>
    </location>
</feature>
<evidence type="ECO:0000313" key="7">
    <source>
        <dbReference type="EMBL" id="MEA5456992.1"/>
    </source>
</evidence>
<feature type="transmembrane region" description="Helical" evidence="5">
    <location>
        <begin position="376"/>
        <end position="396"/>
    </location>
</feature>
<keyword evidence="8" id="KW-1185">Reference proteome</keyword>
<dbReference type="EMBL" id="JAYGGQ010000020">
    <property type="protein sequence ID" value="MEA5456992.1"/>
    <property type="molecule type" value="Genomic_DNA"/>
</dbReference>
<evidence type="ECO:0000256" key="2">
    <source>
        <dbReference type="ARBA" id="ARBA00022692"/>
    </source>
</evidence>
<feature type="transmembrane region" description="Helical" evidence="5">
    <location>
        <begin position="232"/>
        <end position="260"/>
    </location>
</feature>
<comment type="subcellular location">
    <subcellularLocation>
        <location evidence="1">Membrane</location>
        <topology evidence="1">Multi-pass membrane protein</topology>
    </subcellularLocation>
</comment>
<dbReference type="Proteomes" id="UP001304769">
    <property type="component" value="Unassembled WGS sequence"/>
</dbReference>
<dbReference type="GO" id="GO:0016874">
    <property type="term" value="F:ligase activity"/>
    <property type="evidence" value="ECO:0007669"/>
    <property type="project" value="UniProtKB-KW"/>
</dbReference>
<evidence type="ECO:0000259" key="6">
    <source>
        <dbReference type="Pfam" id="PF04932"/>
    </source>
</evidence>
<feature type="transmembrane region" description="Helical" evidence="5">
    <location>
        <begin position="408"/>
        <end position="427"/>
    </location>
</feature>
<evidence type="ECO:0000256" key="3">
    <source>
        <dbReference type="ARBA" id="ARBA00022989"/>
    </source>
</evidence>
<feature type="transmembrane region" description="Helical" evidence="5">
    <location>
        <begin position="115"/>
        <end position="136"/>
    </location>
</feature>
<dbReference type="InterPro" id="IPR007016">
    <property type="entry name" value="O-antigen_ligase-rel_domated"/>
</dbReference>
<feature type="transmembrane region" description="Helical" evidence="5">
    <location>
        <begin position="84"/>
        <end position="103"/>
    </location>
</feature>
<sequence>MTGSTRMRDMVFWAATALLGVSLVAVLSFSRINADTLPVVVVGALAAVLAVICLVSSYLRLLVFVGGALAVMQADSSGIGALKPVYFAVIVLAAVAGMLRVHRLPKEIQRAYRPMFVASGVLFGLVAIEAVGSVFGGVDVLRVLRDATTYMMIVAAPWIASDAASTGGAMRARITAAAFCLVAAVGFAVYWLSARGVGTLSIDRLGMFSFVLAGCGFSLGIAYGLVRRNVLWLGMGLLSLVCVLVTGTRTGLLVLVALVAMVGSKDARKIPPLRLIGGLAALGVILAYVLPNAVTSLTSADFFVRRTSSLLSIFSEGISSDQSGVLRLRAYQTTLDVWNAHPLFGVGFGYQFPNPSPLQPPSDFQLDSPTLVLAKFGIFGTLVLAAAVLLIAIGIARYHIPTGIRSEAQTAGLGLVILCIALAALALPLEDKGFALGLTLILYLLGVEARTASSSGAIPVPHTLGPFRE</sequence>
<feature type="domain" description="O-antigen ligase-related" evidence="6">
    <location>
        <begin position="237"/>
        <end position="384"/>
    </location>
</feature>